<proteinExistence type="predicted"/>
<organism evidence="2 3">
    <name type="scientific">Didymosphaeria variabile</name>
    <dbReference type="NCBI Taxonomy" id="1932322"/>
    <lineage>
        <taxon>Eukaryota</taxon>
        <taxon>Fungi</taxon>
        <taxon>Dikarya</taxon>
        <taxon>Ascomycota</taxon>
        <taxon>Pezizomycotina</taxon>
        <taxon>Dothideomycetes</taxon>
        <taxon>Pleosporomycetidae</taxon>
        <taxon>Pleosporales</taxon>
        <taxon>Massarineae</taxon>
        <taxon>Didymosphaeriaceae</taxon>
        <taxon>Didymosphaeria</taxon>
    </lineage>
</organism>
<dbReference type="RefSeq" id="XP_056068709.1">
    <property type="nucleotide sequence ID" value="XM_056217153.1"/>
</dbReference>
<reference evidence="2" key="1">
    <citation type="submission" date="2022-10" db="EMBL/GenBank/DDBJ databases">
        <title>Tapping the CABI collections for fungal endophytes: first genome assemblies for Collariella, Neodidymelliopsis, Ascochyta clinopodiicola, Didymella pomorum, Didymosphaeria variabile, Neocosmospora piperis and Neocucurbitaria cava.</title>
        <authorList>
            <person name="Hill R."/>
        </authorList>
    </citation>
    <scope>NUCLEOTIDE SEQUENCE</scope>
    <source>
        <strain evidence="2">IMI 356815</strain>
    </source>
</reference>
<dbReference type="EMBL" id="JAPEUX010000006">
    <property type="protein sequence ID" value="KAJ4349779.1"/>
    <property type="molecule type" value="Genomic_DNA"/>
</dbReference>
<protein>
    <submittedName>
        <fullName evidence="2">Uncharacterized protein</fullName>
    </submittedName>
</protein>
<evidence type="ECO:0000313" key="2">
    <source>
        <dbReference type="EMBL" id="KAJ4349779.1"/>
    </source>
</evidence>
<evidence type="ECO:0000256" key="1">
    <source>
        <dbReference type="SAM" id="MobiDB-lite"/>
    </source>
</evidence>
<dbReference type="GeneID" id="80911927"/>
<evidence type="ECO:0000313" key="3">
    <source>
        <dbReference type="Proteomes" id="UP001140513"/>
    </source>
</evidence>
<sequence>MARKDLLKKAFRNNFLRKSVADLKSFGTEKARQKPRCASSTSLRSMYEDAAPALSTPPTSTNGFPAQDKPMVKKDDISNESASSLFAVSEAAKTSRESVAEWLHTVPKDAAQMSSSEVRREIEKADAVHKDQVLRNHEQLLSAHCDLVFTSQEILVSHLDTIDTTLTLLEVMEALSPHAQTLRQEMLDKKHLSKAYSNRHSLLELTTCLEIHFVRYALIKPIEVEFFKAQIETYTAEVDLLRQENVKTKAQKDKSHEVETSGEGTEMVGRDRCLQLA</sequence>
<gene>
    <name evidence="2" type="ORF">N0V89_008397</name>
</gene>
<dbReference type="Proteomes" id="UP001140513">
    <property type="component" value="Unassembled WGS sequence"/>
</dbReference>
<feature type="compositionally biased region" description="Basic and acidic residues" evidence="1">
    <location>
        <begin position="249"/>
        <end position="259"/>
    </location>
</feature>
<dbReference type="AlphaFoldDB" id="A0A9W8XFP1"/>
<comment type="caution">
    <text evidence="2">The sequence shown here is derived from an EMBL/GenBank/DDBJ whole genome shotgun (WGS) entry which is preliminary data.</text>
</comment>
<name>A0A9W8XFP1_9PLEO</name>
<accession>A0A9W8XFP1</accession>
<feature type="region of interest" description="Disordered" evidence="1">
    <location>
        <begin position="27"/>
        <end position="69"/>
    </location>
</feature>
<dbReference type="OrthoDB" id="3786627at2759"/>
<keyword evidence="3" id="KW-1185">Reference proteome</keyword>
<feature type="region of interest" description="Disordered" evidence="1">
    <location>
        <begin position="249"/>
        <end position="270"/>
    </location>
</feature>